<dbReference type="EMBL" id="QQBC01000010">
    <property type="protein sequence ID" value="RDI63477.1"/>
    <property type="molecule type" value="Genomic_DNA"/>
</dbReference>
<proteinExistence type="predicted"/>
<comment type="caution">
    <text evidence="1">The sequence shown here is derived from an EMBL/GenBank/DDBJ whole genome shotgun (WGS) entry which is preliminary data.</text>
</comment>
<reference evidence="1 2" key="1">
    <citation type="submission" date="2018-07" db="EMBL/GenBank/DDBJ databases">
        <title>Genomic Encyclopedia of Type Strains, Phase IV (KMG-IV): sequencing the most valuable type-strain genomes for metagenomic binning, comparative biology and taxonomic classification.</title>
        <authorList>
            <person name="Goeker M."/>
        </authorList>
    </citation>
    <scope>NUCLEOTIDE SEQUENCE [LARGE SCALE GENOMIC DNA]</scope>
    <source>
        <strain evidence="1 2">DSM 44290</strain>
    </source>
</reference>
<protein>
    <submittedName>
        <fullName evidence="1">Uncharacterized protein</fullName>
    </submittedName>
</protein>
<organism evidence="1 2">
    <name type="scientific">Nocardia pseudobrasiliensis</name>
    <dbReference type="NCBI Taxonomy" id="45979"/>
    <lineage>
        <taxon>Bacteria</taxon>
        <taxon>Bacillati</taxon>
        <taxon>Actinomycetota</taxon>
        <taxon>Actinomycetes</taxon>
        <taxon>Mycobacteriales</taxon>
        <taxon>Nocardiaceae</taxon>
        <taxon>Nocardia</taxon>
    </lineage>
</organism>
<dbReference type="Proteomes" id="UP000254869">
    <property type="component" value="Unassembled WGS sequence"/>
</dbReference>
<sequence length="427" mass="47670">MTDGGGPFRTFCHINEYGLEGFEKLHQMVATSAPLVLWGPSSMLIDSPHCRLTRNEFLELVERGTVRILGRRKWLEGPAGRLGSGWEYAGWTPGIDDVIAGFAREDESEDDDRRRVSYADDEGGDRWAPEYLERRPELFERIYRPLTSEDAISHFPAGVVEKAKAAENPRAFVLKVIRDSYNHDAALADSRTRTPFLLTPRESGFSQLLEDVRRDSPVRFPDFPQTPLLTQFQLAELTSEVLRILQFLEFGRWRRGLTKFMFSREQATLATWMAQICGQLERDRRRFGPSDPSETAASLTGELILRMHEEFDAERQSREQYVRRRRALLSIDPNKVGAAIVEGGSTAVGFATGSAFGGGVTGAVLGAVGIAPAAMRLGQSLAGRLGLHPTEYGSNCHWAFMYAFGRTGATAAQRARLQRTLDLLVQG</sequence>
<keyword evidence="2" id="KW-1185">Reference proteome</keyword>
<dbReference type="AlphaFoldDB" id="A0A370HY94"/>
<evidence type="ECO:0000313" key="1">
    <source>
        <dbReference type="EMBL" id="RDI63477.1"/>
    </source>
</evidence>
<accession>A0A370HY94</accession>
<dbReference type="RefSeq" id="WP_068004825.1">
    <property type="nucleotide sequence ID" value="NZ_QQBC01000010.1"/>
</dbReference>
<dbReference type="STRING" id="1210086.GCA_001613105_05962"/>
<gene>
    <name evidence="1" type="ORF">DFR76_110174</name>
</gene>
<evidence type="ECO:0000313" key="2">
    <source>
        <dbReference type="Proteomes" id="UP000254869"/>
    </source>
</evidence>
<name>A0A370HY94_9NOCA</name>